<keyword evidence="8" id="KW-0966">Cell projection</keyword>
<organism evidence="8 9">
    <name type="scientific">Crassaminicella indica</name>
    <dbReference type="NCBI Taxonomy" id="2855394"/>
    <lineage>
        <taxon>Bacteria</taxon>
        <taxon>Bacillati</taxon>
        <taxon>Bacillota</taxon>
        <taxon>Clostridia</taxon>
        <taxon>Eubacteriales</taxon>
        <taxon>Clostridiaceae</taxon>
        <taxon>Crassaminicella</taxon>
    </lineage>
</organism>
<protein>
    <recommendedName>
        <fullName evidence="2 4">Flagellin</fullName>
    </recommendedName>
</protein>
<evidence type="ECO:0000256" key="4">
    <source>
        <dbReference type="RuleBase" id="RU362073"/>
    </source>
</evidence>
<evidence type="ECO:0000256" key="1">
    <source>
        <dbReference type="ARBA" id="ARBA00005709"/>
    </source>
</evidence>
<evidence type="ECO:0000313" key="8">
    <source>
        <dbReference type="EMBL" id="QXM05169.1"/>
    </source>
</evidence>
<dbReference type="InterPro" id="IPR046358">
    <property type="entry name" value="Flagellin_C"/>
</dbReference>
<keyword evidence="8" id="KW-0969">Cilium</keyword>
<sequence>MRINHNLMAMNTHRQMGINQFNSSKSIEKLSSGLRINRAGDDAAGLSISEKMRAQIRGLNQASRNAQDGISMIQTAEGALNETQAILQRMRELAVQSSNATNTDEDRAALQDEVSQLKAEIDRIGNTTEFNTKKLLNGDMAGDGTTIVGENVTTGAVSMTQQAAKTTATNVMKSADLSSLDFTVKDTITIDGHDIEIDWEKHLSDADQNLLKKDYSGTAMTADEEAAALKAVEDAINSAIDEYNSSNAAGAKVSHVNLYTDATNKVVIESGIKGEESEITFTGKANSIADEILGDASQGTITDKGDNIVDFTLAGTETLQFEINGVSLKTAALAAATSGTTSGDTVATDLQTKINAAISTYNTNAGLSKGDEGFIEDVTIDAKDGKFIITSPTGSISFTEQDGDNTLENMGLTDTQTEAAAQGAVSLQIGANRGQTMSFGISDMRSSALKVNTVDISTQSGASMAIDDIDSAIQAVSKQRSALGAVQNRLEHSIKNLDTSSENLQAAESRIRDVDMAKEMMNFQKNNILQQAAQSMLAQANQAPQGVLQLLR</sequence>
<keyword evidence="4" id="KW-0964">Secreted</keyword>
<dbReference type="PANTHER" id="PTHR42792">
    <property type="entry name" value="FLAGELLIN"/>
    <property type="match status" value="1"/>
</dbReference>
<reference evidence="8" key="1">
    <citation type="submission" date="2021-07" db="EMBL/GenBank/DDBJ databases">
        <title>Complete genome sequence of Crassaminicella sp. 143-21, isolated from a deep-sea hydrothermal vent.</title>
        <authorList>
            <person name="Li X."/>
        </authorList>
    </citation>
    <scope>NUCLEOTIDE SEQUENCE</scope>
    <source>
        <strain evidence="8">143-21</strain>
    </source>
</reference>
<evidence type="ECO:0000259" key="6">
    <source>
        <dbReference type="Pfam" id="PF00669"/>
    </source>
</evidence>
<keyword evidence="8" id="KW-0282">Flagellum</keyword>
<comment type="function">
    <text evidence="4">Flagellin is the subunit protein which polymerizes to form the filaments of bacterial flagella.</text>
</comment>
<dbReference type="RefSeq" id="WP_218281869.1">
    <property type="nucleotide sequence ID" value="NZ_CP078093.1"/>
</dbReference>
<evidence type="ECO:0000256" key="5">
    <source>
        <dbReference type="SAM" id="Coils"/>
    </source>
</evidence>
<feature type="domain" description="Flagellin N-terminal" evidence="6">
    <location>
        <begin position="3"/>
        <end position="138"/>
    </location>
</feature>
<dbReference type="EMBL" id="CP078093">
    <property type="protein sequence ID" value="QXM05169.1"/>
    <property type="molecule type" value="Genomic_DNA"/>
</dbReference>
<evidence type="ECO:0000256" key="2">
    <source>
        <dbReference type="ARBA" id="ARBA00020110"/>
    </source>
</evidence>
<keyword evidence="5" id="KW-0175">Coiled coil</keyword>
<dbReference type="Pfam" id="PF00700">
    <property type="entry name" value="Flagellin_C"/>
    <property type="match status" value="1"/>
</dbReference>
<dbReference type="Pfam" id="PF00669">
    <property type="entry name" value="Flagellin_N"/>
    <property type="match status" value="1"/>
</dbReference>
<name>A0ABX8R9N1_9CLOT</name>
<dbReference type="InterPro" id="IPR001492">
    <property type="entry name" value="Flagellin"/>
</dbReference>
<feature type="domain" description="Flagellin C-terminal" evidence="7">
    <location>
        <begin position="466"/>
        <end position="551"/>
    </location>
</feature>
<comment type="similarity">
    <text evidence="1 4">Belongs to the bacterial flagellin family.</text>
</comment>
<evidence type="ECO:0000259" key="7">
    <source>
        <dbReference type="Pfam" id="PF00700"/>
    </source>
</evidence>
<keyword evidence="3 4" id="KW-0975">Bacterial flagellum</keyword>
<dbReference type="InterPro" id="IPR001029">
    <property type="entry name" value="Flagellin_N"/>
</dbReference>
<feature type="coiled-coil region" evidence="5">
    <location>
        <begin position="73"/>
        <end position="127"/>
    </location>
</feature>
<proteinExistence type="inferred from homology"/>
<dbReference type="Proteomes" id="UP000886818">
    <property type="component" value="Chromosome"/>
</dbReference>
<evidence type="ECO:0000256" key="3">
    <source>
        <dbReference type="ARBA" id="ARBA00023143"/>
    </source>
</evidence>
<evidence type="ECO:0000313" key="9">
    <source>
        <dbReference type="Proteomes" id="UP000886818"/>
    </source>
</evidence>
<gene>
    <name evidence="8" type="ORF">KVH43_07125</name>
</gene>
<keyword evidence="9" id="KW-1185">Reference proteome</keyword>
<accession>A0ABX8R9N1</accession>
<dbReference type="PANTHER" id="PTHR42792:SF2">
    <property type="entry name" value="FLAGELLIN"/>
    <property type="match status" value="1"/>
</dbReference>
<comment type="subcellular location">
    <subcellularLocation>
        <location evidence="4">Secreted</location>
    </subcellularLocation>
    <subcellularLocation>
        <location evidence="4">Bacterial flagellum</location>
    </subcellularLocation>
</comment>